<evidence type="ECO:0000313" key="2">
    <source>
        <dbReference type="EMBL" id="ACK51917.1"/>
    </source>
</evidence>
<feature type="signal peptide" evidence="1">
    <location>
        <begin position="1"/>
        <end position="25"/>
    </location>
</feature>
<dbReference type="Proteomes" id="UP000002257">
    <property type="component" value="Chromosome"/>
</dbReference>
<organism evidence="2 3">
    <name type="scientific">Methylocella silvestris (strain DSM 15510 / CIP 108128 / LMG 27833 / NCIMB 13906 / BL2)</name>
    <dbReference type="NCBI Taxonomy" id="395965"/>
    <lineage>
        <taxon>Bacteria</taxon>
        <taxon>Pseudomonadati</taxon>
        <taxon>Pseudomonadota</taxon>
        <taxon>Alphaproteobacteria</taxon>
        <taxon>Hyphomicrobiales</taxon>
        <taxon>Beijerinckiaceae</taxon>
        <taxon>Methylocella</taxon>
    </lineage>
</organism>
<name>B8EKN9_METSB</name>
<evidence type="ECO:0000313" key="3">
    <source>
        <dbReference type="Proteomes" id="UP000002257"/>
    </source>
</evidence>
<gene>
    <name evidence="2" type="ordered locus">Msil_3006</name>
</gene>
<dbReference type="EMBL" id="CP001280">
    <property type="protein sequence ID" value="ACK51917.1"/>
    <property type="molecule type" value="Genomic_DNA"/>
</dbReference>
<dbReference type="AlphaFoldDB" id="B8EKN9"/>
<protein>
    <submittedName>
        <fullName evidence="2">Uncharacterized protein</fullName>
    </submittedName>
</protein>
<accession>B8EKN9</accession>
<dbReference type="KEGG" id="msl:Msil_3006"/>
<reference evidence="2 3" key="1">
    <citation type="journal article" date="2010" name="J. Bacteriol.">
        <title>Complete genome sequence of the aerobic facultative methanotroph Methylocella silvestris BL2.</title>
        <authorList>
            <person name="Chen Y."/>
            <person name="Crombie A."/>
            <person name="Rahman M.T."/>
            <person name="Dedysh S.N."/>
            <person name="Liesack W."/>
            <person name="Stott M.B."/>
            <person name="Alam M."/>
            <person name="Theisen A.R."/>
            <person name="Murrell J.C."/>
            <person name="Dunfield P.F."/>
        </authorList>
    </citation>
    <scope>NUCLEOTIDE SEQUENCE [LARGE SCALE GENOMIC DNA]</scope>
    <source>
        <strain evidence="3">DSM 15510 / CIP 108128 / LMG 27833 / NCIMB 13906 / BL2</strain>
    </source>
</reference>
<proteinExistence type="predicted"/>
<keyword evidence="3" id="KW-1185">Reference proteome</keyword>
<sequence length="92" mass="9688">MNINKGLFVVGCLFAYGVAAPLASAAPGQRLIDRLDGNSAPVVAAPDISQAEQSLISRSERTGSFGPYRGQDNISKIFRQTEGLSMSEMAGL</sequence>
<feature type="chain" id="PRO_5002868486" evidence="1">
    <location>
        <begin position="26"/>
        <end position="92"/>
    </location>
</feature>
<keyword evidence="1" id="KW-0732">Signal</keyword>
<dbReference type="HOGENOM" id="CLU_2409902_0_0_5"/>
<evidence type="ECO:0000256" key="1">
    <source>
        <dbReference type="SAM" id="SignalP"/>
    </source>
</evidence>